<evidence type="ECO:0000313" key="8">
    <source>
        <dbReference type="Proteomes" id="UP001152795"/>
    </source>
</evidence>
<keyword evidence="2" id="KW-0540">Nuclease</keyword>
<dbReference type="AlphaFoldDB" id="A0A7D9D9T8"/>
<proteinExistence type="predicted"/>
<dbReference type="GO" id="GO:0008296">
    <property type="term" value="F:3'-5'-DNA exonuclease activity"/>
    <property type="evidence" value="ECO:0007669"/>
    <property type="project" value="TreeGrafter"/>
</dbReference>
<organism evidence="7 8">
    <name type="scientific">Paramuricea clavata</name>
    <name type="common">Red gorgonian</name>
    <name type="synonym">Violescent sea-whip</name>
    <dbReference type="NCBI Taxonomy" id="317549"/>
    <lineage>
        <taxon>Eukaryota</taxon>
        <taxon>Metazoa</taxon>
        <taxon>Cnidaria</taxon>
        <taxon>Anthozoa</taxon>
        <taxon>Octocorallia</taxon>
        <taxon>Malacalcyonacea</taxon>
        <taxon>Plexauridae</taxon>
        <taxon>Paramuricea</taxon>
    </lineage>
</organism>
<dbReference type="EMBL" id="CACRXK020000090">
    <property type="protein sequence ID" value="CAB3978115.1"/>
    <property type="molecule type" value="Genomic_DNA"/>
</dbReference>
<keyword evidence="8" id="KW-1185">Reference proteome</keyword>
<comment type="cofactor">
    <cofactor evidence="1">
        <name>Mg(2+)</name>
        <dbReference type="ChEBI" id="CHEBI:18420"/>
    </cofactor>
</comment>
<dbReference type="CDD" id="cd06127">
    <property type="entry name" value="DEDDh"/>
    <property type="match status" value="1"/>
</dbReference>
<gene>
    <name evidence="7" type="ORF">PACLA_8A016351</name>
</gene>
<evidence type="ECO:0000256" key="6">
    <source>
        <dbReference type="ARBA" id="ARBA00022842"/>
    </source>
</evidence>
<dbReference type="GO" id="GO:0005737">
    <property type="term" value="C:cytoplasm"/>
    <property type="evidence" value="ECO:0007669"/>
    <property type="project" value="TreeGrafter"/>
</dbReference>
<keyword evidence="5 7" id="KW-0269">Exonuclease</keyword>
<evidence type="ECO:0000256" key="5">
    <source>
        <dbReference type="ARBA" id="ARBA00022839"/>
    </source>
</evidence>
<comment type="caution">
    <text evidence="7">The sequence shown here is derived from an EMBL/GenBank/DDBJ whole genome shotgun (WGS) entry which is preliminary data.</text>
</comment>
<keyword evidence="3" id="KW-0479">Metal-binding</keyword>
<keyword evidence="4" id="KW-0378">Hydrolase</keyword>
<dbReference type="PANTHER" id="PTHR13058:SF19">
    <property type="entry name" value="LD40940P"/>
    <property type="match status" value="1"/>
</dbReference>
<dbReference type="InterPro" id="IPR036397">
    <property type="entry name" value="RNaseH_sf"/>
</dbReference>
<dbReference type="Gene3D" id="3.30.420.10">
    <property type="entry name" value="Ribonuclease H-like superfamily/Ribonuclease H"/>
    <property type="match status" value="1"/>
</dbReference>
<evidence type="ECO:0000256" key="4">
    <source>
        <dbReference type="ARBA" id="ARBA00022801"/>
    </source>
</evidence>
<evidence type="ECO:0000256" key="3">
    <source>
        <dbReference type="ARBA" id="ARBA00022723"/>
    </source>
</evidence>
<dbReference type="InterPro" id="IPR040393">
    <property type="entry name" value="TREX1/2"/>
</dbReference>
<protein>
    <submittedName>
        <fullName evidence="7">Exonuclease R569</fullName>
    </submittedName>
</protein>
<evidence type="ECO:0000313" key="7">
    <source>
        <dbReference type="EMBL" id="CAB3978115.1"/>
    </source>
</evidence>
<evidence type="ECO:0000256" key="1">
    <source>
        <dbReference type="ARBA" id="ARBA00001946"/>
    </source>
</evidence>
<keyword evidence="6" id="KW-0460">Magnesium</keyword>
<dbReference type="PANTHER" id="PTHR13058">
    <property type="entry name" value="THREE PRIME REPAIR EXONUCLEASE 1, 2"/>
    <property type="match status" value="1"/>
</dbReference>
<dbReference type="OrthoDB" id="5976735at2759"/>
<reference evidence="7" key="1">
    <citation type="submission" date="2020-04" db="EMBL/GenBank/DDBJ databases">
        <authorList>
            <person name="Alioto T."/>
            <person name="Alioto T."/>
            <person name="Gomez Garrido J."/>
        </authorList>
    </citation>
    <scope>NUCLEOTIDE SEQUENCE</scope>
    <source>
        <strain evidence="7">A484AB</strain>
    </source>
</reference>
<dbReference type="SUPFAM" id="SSF53098">
    <property type="entry name" value="Ribonuclease H-like"/>
    <property type="match status" value="1"/>
</dbReference>
<name>A0A7D9D9T8_PARCT</name>
<dbReference type="InterPro" id="IPR012337">
    <property type="entry name" value="RNaseH-like_sf"/>
</dbReference>
<dbReference type="GO" id="GO:0006308">
    <property type="term" value="P:DNA catabolic process"/>
    <property type="evidence" value="ECO:0007669"/>
    <property type="project" value="TreeGrafter"/>
</dbReference>
<dbReference type="Proteomes" id="UP001152795">
    <property type="component" value="Unassembled WGS sequence"/>
</dbReference>
<evidence type="ECO:0000256" key="2">
    <source>
        <dbReference type="ARBA" id="ARBA00022722"/>
    </source>
</evidence>
<dbReference type="GO" id="GO:0046872">
    <property type="term" value="F:metal ion binding"/>
    <property type="evidence" value="ECO:0007669"/>
    <property type="project" value="UniProtKB-KW"/>
</dbReference>
<accession>A0A7D9D9T8</accession>
<dbReference type="GO" id="GO:0003676">
    <property type="term" value="F:nucleic acid binding"/>
    <property type="evidence" value="ECO:0007669"/>
    <property type="project" value="InterPro"/>
</dbReference>
<sequence>MPYQFIIFDLETSDTGSKAEIFQLSAITQTGSMYPSYIMPKSNISHGASRVNNLTVEIKNGTRSLCKNSVPVAAMSIENALSSFIKFIQHACSINSCGTQSIPVLIGHNAAVFDVPVLLRNSGKLYDEQLDQINVNFGDSLLLIKSLIQSQHAPLKLTNRDYCRVNISSVYQCLFKDEFNAHDALEDVKALRKIFSPELAIDIRTIVNSSQIQTVCDARMDLDHIDKRLELFQTFVGGLYCPQASKSPITHSMTLKIAGSGLSYKDLYQT</sequence>